<sequence>MVVSNLCRLLVLAVGCLPMLCSAQPEAEPKLPALMKIVVPFSAGASNDAIARAVSPLLAKRLGTTVIVENRPGAAGVIGADYVAKSPGDGSVLLLTSSTFLTAAATQPKLPYDLVTAFSPVALIGDGPMLLAVSAQTPVKTIGEFIAAAKAKPGALTYGTSGTGSIAHLATEMLADAAHFKMTHIPYKGASNALLDMAGGQIDMMISNYTSIAPQIKSGKVRALAITSAQGNPVFSELPPVSSVVPGYSADIWVALFAPASMPPALVARLNRELVQIAKSPEVKALLEPDGATPMALTPEEVSRRIKSDLALWKKIAMEKKIVIE</sequence>
<proteinExistence type="inferred from homology"/>
<protein>
    <submittedName>
        <fullName evidence="3">Tripartite-type tricarboxylate transporter receptor subunit TctC</fullName>
    </submittedName>
</protein>
<name>A0ABV2QF88_9BURK</name>
<dbReference type="Gene3D" id="3.40.190.10">
    <property type="entry name" value="Periplasmic binding protein-like II"/>
    <property type="match status" value="1"/>
</dbReference>
<dbReference type="InterPro" id="IPR005064">
    <property type="entry name" value="BUG"/>
</dbReference>
<dbReference type="PANTHER" id="PTHR42928:SF5">
    <property type="entry name" value="BLR1237 PROTEIN"/>
    <property type="match status" value="1"/>
</dbReference>
<accession>A0ABV2QF88</accession>
<dbReference type="PIRSF" id="PIRSF017082">
    <property type="entry name" value="YflP"/>
    <property type="match status" value="1"/>
</dbReference>
<feature type="signal peptide" evidence="2">
    <location>
        <begin position="1"/>
        <end position="27"/>
    </location>
</feature>
<evidence type="ECO:0000313" key="4">
    <source>
        <dbReference type="Proteomes" id="UP001549320"/>
    </source>
</evidence>
<dbReference type="Proteomes" id="UP001549320">
    <property type="component" value="Unassembled WGS sequence"/>
</dbReference>
<organism evidence="3 4">
    <name type="scientific">Ottowia thiooxydans</name>
    <dbReference type="NCBI Taxonomy" id="219182"/>
    <lineage>
        <taxon>Bacteria</taxon>
        <taxon>Pseudomonadati</taxon>
        <taxon>Pseudomonadota</taxon>
        <taxon>Betaproteobacteria</taxon>
        <taxon>Burkholderiales</taxon>
        <taxon>Comamonadaceae</taxon>
        <taxon>Ottowia</taxon>
    </lineage>
</organism>
<dbReference type="CDD" id="cd13578">
    <property type="entry name" value="PBP2_Bug27"/>
    <property type="match status" value="1"/>
</dbReference>
<keyword evidence="2" id="KW-0732">Signal</keyword>
<dbReference type="Pfam" id="PF03401">
    <property type="entry name" value="TctC"/>
    <property type="match status" value="1"/>
</dbReference>
<comment type="caution">
    <text evidence="3">The sequence shown here is derived from an EMBL/GenBank/DDBJ whole genome shotgun (WGS) entry which is preliminary data.</text>
</comment>
<comment type="similarity">
    <text evidence="1">Belongs to the UPF0065 (bug) family.</text>
</comment>
<evidence type="ECO:0000313" key="3">
    <source>
        <dbReference type="EMBL" id="MET4579689.1"/>
    </source>
</evidence>
<dbReference type="Gene3D" id="3.40.190.150">
    <property type="entry name" value="Bordetella uptake gene, domain 1"/>
    <property type="match status" value="1"/>
</dbReference>
<keyword evidence="3" id="KW-0675">Receptor</keyword>
<dbReference type="RefSeq" id="WP_354448028.1">
    <property type="nucleotide sequence ID" value="NZ_JBEPSH010000011.1"/>
</dbReference>
<evidence type="ECO:0000256" key="1">
    <source>
        <dbReference type="ARBA" id="ARBA00006987"/>
    </source>
</evidence>
<feature type="chain" id="PRO_5047026052" evidence="2">
    <location>
        <begin position="28"/>
        <end position="325"/>
    </location>
</feature>
<reference evidence="3 4" key="1">
    <citation type="submission" date="2024-06" db="EMBL/GenBank/DDBJ databases">
        <title>Sorghum-associated microbial communities from plants grown in Nebraska, USA.</title>
        <authorList>
            <person name="Schachtman D."/>
        </authorList>
    </citation>
    <scope>NUCLEOTIDE SEQUENCE [LARGE SCALE GENOMIC DNA]</scope>
    <source>
        <strain evidence="3 4">2709</strain>
    </source>
</reference>
<gene>
    <name evidence="3" type="ORF">ABIE13_004826</name>
</gene>
<dbReference type="PANTHER" id="PTHR42928">
    <property type="entry name" value="TRICARBOXYLATE-BINDING PROTEIN"/>
    <property type="match status" value="1"/>
</dbReference>
<dbReference type="EMBL" id="JBEPSH010000011">
    <property type="protein sequence ID" value="MET4579689.1"/>
    <property type="molecule type" value="Genomic_DNA"/>
</dbReference>
<dbReference type="SUPFAM" id="SSF53850">
    <property type="entry name" value="Periplasmic binding protein-like II"/>
    <property type="match status" value="1"/>
</dbReference>
<evidence type="ECO:0000256" key="2">
    <source>
        <dbReference type="SAM" id="SignalP"/>
    </source>
</evidence>
<dbReference type="InterPro" id="IPR042100">
    <property type="entry name" value="Bug_dom1"/>
</dbReference>
<keyword evidence="4" id="KW-1185">Reference proteome</keyword>